<name>A0A1Y1JG28_PLAGO</name>
<keyword evidence="2" id="KW-0472">Membrane</keyword>
<evidence type="ECO:0000256" key="2">
    <source>
        <dbReference type="SAM" id="Phobius"/>
    </source>
</evidence>
<keyword evidence="4" id="KW-1185">Reference proteome</keyword>
<keyword evidence="2" id="KW-1133">Transmembrane helix</keyword>
<evidence type="ECO:0008006" key="5">
    <source>
        <dbReference type="Google" id="ProtNLM"/>
    </source>
</evidence>
<feature type="compositionally biased region" description="Low complexity" evidence="1">
    <location>
        <begin position="170"/>
        <end position="185"/>
    </location>
</feature>
<feature type="region of interest" description="Disordered" evidence="1">
    <location>
        <begin position="163"/>
        <end position="215"/>
    </location>
</feature>
<evidence type="ECO:0000256" key="1">
    <source>
        <dbReference type="SAM" id="MobiDB-lite"/>
    </source>
</evidence>
<gene>
    <name evidence="3" type="ORF">PGO_020130</name>
</gene>
<evidence type="ECO:0000313" key="3">
    <source>
        <dbReference type="EMBL" id="GAW79044.1"/>
    </source>
</evidence>
<dbReference type="Proteomes" id="UP000195521">
    <property type="component" value="Unassembled WGS sequence"/>
</dbReference>
<feature type="transmembrane region" description="Helical" evidence="2">
    <location>
        <begin position="351"/>
        <end position="373"/>
    </location>
</feature>
<protein>
    <recommendedName>
        <fullName evidence="5">Pv-fam-d protein</fullName>
    </recommendedName>
</protein>
<accession>A0A1Y1JG28</accession>
<dbReference type="AlphaFoldDB" id="A0A1Y1JG28"/>
<sequence>MGKTLNRPIYLFFKLFAFALLIWTLQYSNKSFNSTSFTKKQLQNGNALSCRFNRLLSKEPVITAKEEPKKNRLRERVLKILKEDDSNLGRMLNNLVHDVNFQKQFNALLLDKSFERQFNELVSDSHLEEKSLNSMNSLNSLNSYNSLNSLEVNDESDLKNKNVTANPEQLNSNTNDNNDLDTNINPQNFDENLEKKYHPTIPPENAQKPSGETSPSNIVEQLLDEIKKADNLDRMLDILKFYGSLKEFDNSQLLKQQQQQQQQQQQPIPVQPEIKEQLQSELEAQIKAQLQAQIKEQGSSRKKKSKGKSIILTLCKKIIKLDKKYEDHLINLFTTNYSFLIKHGKITKFRYYLDILIAVSPVIVSGLILLVFINNFNLGYFLTTLALASFSFLYFLFKMWNCKRICKGPGKFKVRQKYKEVVEVLKK</sequence>
<dbReference type="OrthoDB" id="382664at2759"/>
<dbReference type="EMBL" id="BDQF01000002">
    <property type="protein sequence ID" value="GAW79044.1"/>
    <property type="molecule type" value="Genomic_DNA"/>
</dbReference>
<dbReference type="GeneID" id="39745744"/>
<dbReference type="RefSeq" id="XP_028541633.1">
    <property type="nucleotide sequence ID" value="XM_028685832.1"/>
</dbReference>
<proteinExistence type="predicted"/>
<feature type="transmembrane region" description="Helical" evidence="2">
    <location>
        <begin position="379"/>
        <end position="397"/>
    </location>
</feature>
<organism evidence="3 4">
    <name type="scientific">Plasmodium gonderi</name>
    <dbReference type="NCBI Taxonomy" id="77519"/>
    <lineage>
        <taxon>Eukaryota</taxon>
        <taxon>Sar</taxon>
        <taxon>Alveolata</taxon>
        <taxon>Apicomplexa</taxon>
        <taxon>Aconoidasida</taxon>
        <taxon>Haemosporida</taxon>
        <taxon>Plasmodiidae</taxon>
        <taxon>Plasmodium</taxon>
        <taxon>Plasmodium (Plasmodium)</taxon>
    </lineage>
</organism>
<reference evidence="4" key="1">
    <citation type="submission" date="2017-04" db="EMBL/GenBank/DDBJ databases">
        <title>Plasmodium gonderi genome.</title>
        <authorList>
            <person name="Arisue N."/>
            <person name="Honma H."/>
            <person name="Kawai S."/>
            <person name="Tougan T."/>
            <person name="Tanabe K."/>
            <person name="Horii T."/>
        </authorList>
    </citation>
    <scope>NUCLEOTIDE SEQUENCE [LARGE SCALE GENOMIC DNA]</scope>
    <source>
        <strain evidence="4">ATCC 30045</strain>
    </source>
</reference>
<evidence type="ECO:0000313" key="4">
    <source>
        <dbReference type="Proteomes" id="UP000195521"/>
    </source>
</evidence>
<dbReference type="OMA" id="GFEKQFN"/>
<comment type="caution">
    <text evidence="3">The sequence shown here is derived from an EMBL/GenBank/DDBJ whole genome shotgun (WGS) entry which is preliminary data.</text>
</comment>
<keyword evidence="2" id="KW-0812">Transmembrane</keyword>
<feature type="transmembrane region" description="Helical" evidence="2">
    <location>
        <begin position="6"/>
        <end position="25"/>
    </location>
</feature>